<dbReference type="AlphaFoldDB" id="A0A914PUT8"/>
<keyword evidence="1" id="KW-1185">Reference proteome</keyword>
<dbReference type="Proteomes" id="UP000887578">
    <property type="component" value="Unplaced"/>
</dbReference>
<accession>A0A914PUT8</accession>
<protein>
    <submittedName>
        <fullName evidence="2">FTH domain-containing protein</fullName>
    </submittedName>
</protein>
<sequence>MRRYKFAVNHVKKLKYLSNNLWLTDKFVVDCWSDTFYEILMPKIFRCEIKELTIKNSPNLPFKYFKFLTESGTVKNLKLYKTEIFCSNDETDLMAFDEILECIPNANTVSIDPCRILSKNMSEFEIINRKIKFEKIELFQIVSSRLGLLDFLLENVENWDKNYKNIKIEFQDPDENNWFKSDFSFKVCVLRIKDIHEELKRMISKLDGMEVFIERPKWCQKSKYACWFM</sequence>
<reference evidence="2" key="1">
    <citation type="submission" date="2022-11" db="UniProtKB">
        <authorList>
            <consortium name="WormBaseParasite"/>
        </authorList>
    </citation>
    <scope>IDENTIFICATION</scope>
</reference>
<dbReference type="WBParaSite" id="PDA_v2.g22018.t1">
    <property type="protein sequence ID" value="PDA_v2.g22018.t1"/>
    <property type="gene ID" value="PDA_v2.g22018"/>
</dbReference>
<organism evidence="1 2">
    <name type="scientific">Panagrolaimus davidi</name>
    <dbReference type="NCBI Taxonomy" id="227884"/>
    <lineage>
        <taxon>Eukaryota</taxon>
        <taxon>Metazoa</taxon>
        <taxon>Ecdysozoa</taxon>
        <taxon>Nematoda</taxon>
        <taxon>Chromadorea</taxon>
        <taxon>Rhabditida</taxon>
        <taxon>Tylenchina</taxon>
        <taxon>Panagrolaimomorpha</taxon>
        <taxon>Panagrolaimoidea</taxon>
        <taxon>Panagrolaimidae</taxon>
        <taxon>Panagrolaimus</taxon>
    </lineage>
</organism>
<name>A0A914PUT8_9BILA</name>
<evidence type="ECO:0000313" key="2">
    <source>
        <dbReference type="WBParaSite" id="PDA_v2.g22018.t1"/>
    </source>
</evidence>
<proteinExistence type="predicted"/>
<evidence type="ECO:0000313" key="1">
    <source>
        <dbReference type="Proteomes" id="UP000887578"/>
    </source>
</evidence>